<keyword evidence="3" id="KW-0804">Transcription</keyword>
<keyword evidence="2" id="KW-0238">DNA-binding</keyword>
<dbReference type="GO" id="GO:0003677">
    <property type="term" value="F:DNA binding"/>
    <property type="evidence" value="ECO:0007669"/>
    <property type="project" value="UniProtKB-KW"/>
</dbReference>
<dbReference type="InterPro" id="IPR036388">
    <property type="entry name" value="WH-like_DNA-bd_sf"/>
</dbReference>
<dbReference type="AlphaFoldDB" id="A0A7Y7B9R4"/>
<dbReference type="InterPro" id="IPR011991">
    <property type="entry name" value="ArsR-like_HTH"/>
</dbReference>
<dbReference type="PANTHER" id="PTHR43132:SF8">
    <property type="entry name" value="HTH-TYPE TRANSCRIPTIONAL REGULATOR KMTR"/>
    <property type="match status" value="1"/>
</dbReference>
<sequence>MLRIHFTGEDLARTRIASGPDVLWEALLSIHMVQDRSTGQVSPASADFVRWRRAVRPRITAQLQEQAPLLGELAPPVGYSADFLTPTAGSGDMEAAVDAVLSTPRLHLQRDIGRLAAVRRPLSGRLALLSEGDPRTLGFLGHALHSYHRIALAPYWHHVQEQIAADRAVRVAALAEGGTERLLAGLHPGARWEPPVLVLAYPRSQDLYLEGRGLILVPSFFCWGMPITLREPGTTPVLVYPIARRSGWTGEEARGTAVPDPLVALLGRTRAQVLYELTHGCGTRELARRIGVSDASASQHATALRQAGLVISRRSGNSVHHSLTGLGLDLLLAGGPWATGRAPRPAG</sequence>
<gene>
    <name evidence="5" type="ORF">HG542_28965</name>
</gene>
<evidence type="ECO:0000313" key="6">
    <source>
        <dbReference type="Proteomes" id="UP000587462"/>
    </source>
</evidence>
<keyword evidence="6" id="KW-1185">Reference proteome</keyword>
<comment type="caution">
    <text evidence="5">The sequence shown here is derived from an EMBL/GenBank/DDBJ whole genome shotgun (WGS) entry which is preliminary data.</text>
</comment>
<proteinExistence type="predicted"/>
<dbReference type="RefSeq" id="WP_176607102.1">
    <property type="nucleotide sequence ID" value="NZ_BNBU01000001.1"/>
</dbReference>
<dbReference type="GO" id="GO:0003700">
    <property type="term" value="F:DNA-binding transcription factor activity"/>
    <property type="evidence" value="ECO:0007669"/>
    <property type="project" value="InterPro"/>
</dbReference>
<dbReference type="PANTHER" id="PTHR43132">
    <property type="entry name" value="ARSENICAL RESISTANCE OPERON REPRESSOR ARSR-RELATED"/>
    <property type="match status" value="1"/>
</dbReference>
<evidence type="ECO:0000313" key="5">
    <source>
        <dbReference type="EMBL" id="NVK81652.1"/>
    </source>
</evidence>
<evidence type="ECO:0000256" key="1">
    <source>
        <dbReference type="ARBA" id="ARBA00023015"/>
    </source>
</evidence>
<dbReference type="PRINTS" id="PR00778">
    <property type="entry name" value="HTHARSR"/>
</dbReference>
<feature type="domain" description="HTH arsR-type" evidence="4">
    <location>
        <begin position="260"/>
        <end position="332"/>
    </location>
</feature>
<reference evidence="5 6" key="1">
    <citation type="submission" date="2020-04" db="EMBL/GenBank/DDBJ databases">
        <title>Draft Genome Sequence of Streptomyces morookaense DSM 40503, an 8-azaguanine-producing strain.</title>
        <authorList>
            <person name="Qi J."/>
            <person name="Gao J.-M."/>
        </authorList>
    </citation>
    <scope>NUCLEOTIDE SEQUENCE [LARGE SCALE GENOMIC DNA]</scope>
    <source>
        <strain evidence="5 6">DSM 40503</strain>
    </source>
</reference>
<dbReference type="InterPro" id="IPR001845">
    <property type="entry name" value="HTH_ArsR_DNA-bd_dom"/>
</dbReference>
<dbReference type="SMART" id="SM00418">
    <property type="entry name" value="HTH_ARSR"/>
    <property type="match status" value="1"/>
</dbReference>
<name>A0A7Y7B9R4_STRMO</name>
<evidence type="ECO:0000259" key="4">
    <source>
        <dbReference type="SMART" id="SM00418"/>
    </source>
</evidence>
<evidence type="ECO:0000256" key="2">
    <source>
        <dbReference type="ARBA" id="ARBA00023125"/>
    </source>
</evidence>
<keyword evidence="1" id="KW-0805">Transcription regulation</keyword>
<dbReference type="InterPro" id="IPR036390">
    <property type="entry name" value="WH_DNA-bd_sf"/>
</dbReference>
<dbReference type="Proteomes" id="UP000587462">
    <property type="component" value="Unassembled WGS sequence"/>
</dbReference>
<dbReference type="InterPro" id="IPR051011">
    <property type="entry name" value="Metal_resp_trans_reg"/>
</dbReference>
<accession>A0A7Y7B9R4</accession>
<organism evidence="5 6">
    <name type="scientific">Streptomyces morookaense</name>
    <name type="common">Streptoverticillium morookaense</name>
    <dbReference type="NCBI Taxonomy" id="1970"/>
    <lineage>
        <taxon>Bacteria</taxon>
        <taxon>Bacillati</taxon>
        <taxon>Actinomycetota</taxon>
        <taxon>Actinomycetes</taxon>
        <taxon>Kitasatosporales</taxon>
        <taxon>Streptomycetaceae</taxon>
        <taxon>Streptomyces</taxon>
    </lineage>
</organism>
<protein>
    <submittedName>
        <fullName evidence="5">Winged helix-turn-helix transcriptional regulator</fullName>
    </submittedName>
</protein>
<dbReference type="EMBL" id="JABBXF010000088">
    <property type="protein sequence ID" value="NVK81652.1"/>
    <property type="molecule type" value="Genomic_DNA"/>
</dbReference>
<dbReference type="SUPFAM" id="SSF46785">
    <property type="entry name" value="Winged helix' DNA-binding domain"/>
    <property type="match status" value="1"/>
</dbReference>
<dbReference type="CDD" id="cd00090">
    <property type="entry name" value="HTH_ARSR"/>
    <property type="match status" value="1"/>
</dbReference>
<dbReference type="Gene3D" id="1.10.10.10">
    <property type="entry name" value="Winged helix-like DNA-binding domain superfamily/Winged helix DNA-binding domain"/>
    <property type="match status" value="1"/>
</dbReference>
<evidence type="ECO:0000256" key="3">
    <source>
        <dbReference type="ARBA" id="ARBA00023163"/>
    </source>
</evidence>